<dbReference type="RefSeq" id="WP_142790644.1">
    <property type="nucleotide sequence ID" value="NZ_VJMZ01000001.1"/>
</dbReference>
<accession>A0A549YI20</accession>
<comment type="caution">
    <text evidence="4">The sequence shown here is derived from an EMBL/GenBank/DDBJ whole genome shotgun (WGS) entry which is preliminary data.</text>
</comment>
<feature type="region of interest" description="Disordered" evidence="1">
    <location>
        <begin position="96"/>
        <end position="139"/>
    </location>
</feature>
<sequence length="204" mass="21221">MKFKRFITFAAVGILFVFSFIPTASATQGKDTSQAIIKFTEGGGAFRLDSVSTLLFGVNEIKAKKTVYKSITTDPYVQVTDTRGTGEGWKVTAQASEFSDGEKETLPGSSIELKGGVVNSTSSSKEPTPADPVTLTPGGDAVNVVTASEGAGLGTWETHWSAANNDTKNKNVILEVPAGAATKGEHTATITWTLTAGPGQGSGQ</sequence>
<evidence type="ECO:0000313" key="4">
    <source>
        <dbReference type="EMBL" id="TRM11519.1"/>
    </source>
</evidence>
<keyword evidence="2" id="KW-0732">Signal</keyword>
<name>A0A549YI20_9BACI</name>
<protein>
    <submittedName>
        <fullName evidence="4">WxL domain-containing protein</fullName>
    </submittedName>
</protein>
<reference evidence="4 5" key="1">
    <citation type="submission" date="2019-07" db="EMBL/GenBank/DDBJ databases">
        <title>Genomic analysis of Lentibacillus sp. NKC851-2.</title>
        <authorList>
            <person name="Oh Y.J."/>
        </authorList>
    </citation>
    <scope>NUCLEOTIDE SEQUENCE [LARGE SCALE GENOMIC DNA]</scope>
    <source>
        <strain evidence="4 5">NKC851-2</strain>
    </source>
</reference>
<feature type="domain" description="WxL" evidence="3">
    <location>
        <begin position="41"/>
        <end position="198"/>
    </location>
</feature>
<feature type="chain" id="PRO_5021746848" evidence="2">
    <location>
        <begin position="27"/>
        <end position="204"/>
    </location>
</feature>
<dbReference type="AlphaFoldDB" id="A0A549YI20"/>
<dbReference type="Pfam" id="PF13731">
    <property type="entry name" value="WxL"/>
    <property type="match status" value="1"/>
</dbReference>
<proteinExistence type="predicted"/>
<organism evidence="4 5">
    <name type="scientific">Lentibacillus cibarius</name>
    <dbReference type="NCBI Taxonomy" id="2583219"/>
    <lineage>
        <taxon>Bacteria</taxon>
        <taxon>Bacillati</taxon>
        <taxon>Bacillota</taxon>
        <taxon>Bacilli</taxon>
        <taxon>Bacillales</taxon>
        <taxon>Bacillaceae</taxon>
        <taxon>Lentibacillus</taxon>
    </lineage>
</organism>
<evidence type="ECO:0000256" key="1">
    <source>
        <dbReference type="SAM" id="MobiDB-lite"/>
    </source>
</evidence>
<feature type="signal peptide" evidence="2">
    <location>
        <begin position="1"/>
        <end position="26"/>
    </location>
</feature>
<dbReference type="Proteomes" id="UP000319280">
    <property type="component" value="Unassembled WGS sequence"/>
</dbReference>
<keyword evidence="5" id="KW-1185">Reference proteome</keyword>
<dbReference type="InterPro" id="IPR027994">
    <property type="entry name" value="WxL_dom"/>
</dbReference>
<evidence type="ECO:0000259" key="3">
    <source>
        <dbReference type="Pfam" id="PF13731"/>
    </source>
</evidence>
<evidence type="ECO:0000313" key="5">
    <source>
        <dbReference type="Proteomes" id="UP000319280"/>
    </source>
</evidence>
<dbReference type="EMBL" id="VJMZ01000001">
    <property type="protein sequence ID" value="TRM11519.1"/>
    <property type="molecule type" value="Genomic_DNA"/>
</dbReference>
<evidence type="ECO:0000256" key="2">
    <source>
        <dbReference type="SAM" id="SignalP"/>
    </source>
</evidence>
<gene>
    <name evidence="4" type="ORF">FH966_07320</name>
</gene>